<dbReference type="PANTHER" id="PTHR14392:SF2">
    <property type="entry name" value="PROTEIN NIBAN 2"/>
    <property type="match status" value="1"/>
</dbReference>
<dbReference type="CTD" id="563073"/>
<evidence type="ECO:0000259" key="3">
    <source>
        <dbReference type="PROSITE" id="PS50003"/>
    </source>
</evidence>
<dbReference type="Ensembl" id="ENSEEET00000033326.2">
    <property type="protein sequence ID" value="ENSEEEP00000032934.2"/>
    <property type="gene ID" value="ENSEEEG00000015210.2"/>
</dbReference>
<dbReference type="RefSeq" id="XP_026859557.2">
    <property type="nucleotide sequence ID" value="XM_027003756.2"/>
</dbReference>
<reference evidence="5" key="2">
    <citation type="journal article" date="2017" name="Sci. Adv.">
        <title>A tail of two voltages: Proteomic comparison of the three electric organs of the electric eel.</title>
        <authorList>
            <person name="Traeger L.L."/>
            <person name="Sabat G."/>
            <person name="Barrett-Wilt G.A."/>
            <person name="Wells G.B."/>
            <person name="Sussman M.R."/>
        </authorList>
    </citation>
    <scope>NUCLEOTIDE SEQUENCE [LARGE SCALE GENOMIC DNA]</scope>
</reference>
<dbReference type="GeneTree" id="ENSGT00940000154149"/>
<gene>
    <name evidence="4" type="primary">niban2a</name>
</gene>
<reference evidence="4" key="5">
    <citation type="submission" date="2025-09" db="UniProtKB">
        <authorList>
            <consortium name="Ensembl"/>
        </authorList>
    </citation>
    <scope>IDENTIFICATION</scope>
</reference>
<dbReference type="SMART" id="SM00233">
    <property type="entry name" value="PH"/>
    <property type="match status" value="1"/>
</dbReference>
<protein>
    <recommendedName>
        <fullName evidence="3">PH domain-containing protein</fullName>
    </recommendedName>
</protein>
<dbReference type="Proteomes" id="UP000314983">
    <property type="component" value="Chromosome 6"/>
</dbReference>
<dbReference type="GeneID" id="113573467"/>
<comment type="similarity">
    <text evidence="1">Belongs to the Niban family.</text>
</comment>
<dbReference type="CDD" id="cd23949">
    <property type="entry name" value="Niban-like"/>
    <property type="match status" value="1"/>
</dbReference>
<evidence type="ECO:0000313" key="5">
    <source>
        <dbReference type="Proteomes" id="UP000314983"/>
    </source>
</evidence>
<dbReference type="PANTHER" id="PTHR14392">
    <property type="entry name" value="NIBAN FAMILY MEMBER"/>
    <property type="match status" value="1"/>
</dbReference>
<dbReference type="AlphaFoldDB" id="A0A4W4G5C0"/>
<keyword evidence="5" id="KW-1185">Reference proteome</keyword>
<dbReference type="InterPro" id="IPR026088">
    <property type="entry name" value="Niban-like"/>
</dbReference>
<dbReference type="Gene3D" id="2.30.29.30">
    <property type="entry name" value="Pleckstrin-homology domain (PH domain)/Phosphotyrosine-binding domain (PTB)"/>
    <property type="match status" value="1"/>
</dbReference>
<dbReference type="InterPro" id="IPR011993">
    <property type="entry name" value="PH-like_dom_sf"/>
</dbReference>
<accession>A0A4W4G5C0</accession>
<feature type="domain" description="PH" evidence="3">
    <location>
        <begin position="68"/>
        <end position="192"/>
    </location>
</feature>
<evidence type="ECO:0000313" key="4">
    <source>
        <dbReference type="Ensembl" id="ENSEEEP00000032934.2"/>
    </source>
</evidence>
<dbReference type="KEGG" id="eee:113573467"/>
<organism evidence="4 5">
    <name type="scientific">Electrophorus electricus</name>
    <name type="common">Electric eel</name>
    <name type="synonym">Gymnotus electricus</name>
    <dbReference type="NCBI Taxonomy" id="8005"/>
    <lineage>
        <taxon>Eukaryota</taxon>
        <taxon>Metazoa</taxon>
        <taxon>Chordata</taxon>
        <taxon>Craniata</taxon>
        <taxon>Vertebrata</taxon>
        <taxon>Euteleostomi</taxon>
        <taxon>Actinopterygii</taxon>
        <taxon>Neopterygii</taxon>
        <taxon>Teleostei</taxon>
        <taxon>Ostariophysi</taxon>
        <taxon>Gymnotiformes</taxon>
        <taxon>Gymnotoidei</taxon>
        <taxon>Gymnotidae</taxon>
        <taxon>Electrophorus</taxon>
    </lineage>
</organism>
<feature type="region of interest" description="Disordered" evidence="2">
    <location>
        <begin position="766"/>
        <end position="796"/>
    </location>
</feature>
<reference evidence="4" key="4">
    <citation type="submission" date="2025-08" db="UniProtKB">
        <authorList>
            <consortium name="Ensembl"/>
        </authorList>
    </citation>
    <scope>IDENTIFICATION</scope>
</reference>
<sequence>MGDVISTHLDEERRGIITACTRQVMEEFGRVYKQQYAVALFNSVRFEIEGGASGQSQLLHRSDPLQDKSIFSGDLFQYLEENKKWRNRFIYVADSYNISYYENKLAHDRGLHPKGVISCAGYKVLSSMQEYLELLSHSLPGVRAKAGDSPFLKCASPFLLVLWHPYARHHYFSVRTEKEQQKWLAVFQDCVRHANSGLPEENRVLTPTFTDSIRLYRQGKGHYGTWDMMCGDAARILANLVMESLYVELRSLIGPRLKGKLPQRQRDWMLISDAMYRQVIAHTQVQYEALVQAAEVERPSLDAAFRKDMDQIIASKEQVYGRIRAMMHTRLEQVLRTSVQPYITSMLEDLMEPVSRGFYEVRDVLFRELVDLSKNTLNDGGAEALGKHMERLSMLAFHPVKMRSCYEKVEQLSLEGLQKRFDVSSPSVFTQRAQILMREQMDNAVYTFEQLLHQSLQGQSREQVYKTVQCCQDRVLKKYDYDSSSVRKNFFKEALLQLIVPYMLKQLYPAYAADLPRFRELIFEDFSRFILVENVFEEVILHSVTKDIMTAVKEAAVQRRHNLYRDSMVLNNSDPNLNLLEENPIDWASQYGGGEGHTRGANRKHKQIVSMIQLDGMGPVPYGSCMEVPGVEEIPEESERQLAEELQEKPLATAGDLHRQPLTPTQQTAPKSPGSPESVEEIRQLISPVREVVVPLSEEGESVLSREMVPLEEGEQIKAITSVKEVLVRNSAVASAIQELDTAVLGEDDGEGLVEYAVDSDVELGQPFTGSGPQHHDDSGFQSPTNEHGEEEKPWPIAGRYKAGAAVVDPGQVMVTLEQESCIL</sequence>
<dbReference type="Pfam" id="PF26089">
    <property type="entry name" value="PH_Niban2"/>
    <property type="match status" value="1"/>
</dbReference>
<dbReference type="InterPro" id="IPR059060">
    <property type="entry name" value="Niban_1/2/3_dom"/>
</dbReference>
<reference evidence="5" key="1">
    <citation type="journal article" date="2014" name="Science">
        <title>Nonhuman genetics. Genomic basis for the convergent evolution of electric organs.</title>
        <authorList>
            <person name="Gallant J.R."/>
            <person name="Traeger L.L."/>
            <person name="Volkening J.D."/>
            <person name="Moffett H."/>
            <person name="Chen P.H."/>
            <person name="Novina C.D."/>
            <person name="Phillips G.N.Jr."/>
            <person name="Anand R."/>
            <person name="Wells G.B."/>
            <person name="Pinch M."/>
            <person name="Guth R."/>
            <person name="Unguez G.A."/>
            <person name="Albert J.S."/>
            <person name="Zakon H.H."/>
            <person name="Samanta M.P."/>
            <person name="Sussman M.R."/>
        </authorList>
    </citation>
    <scope>NUCLEOTIDE SEQUENCE [LARGE SCALE GENOMIC DNA]</scope>
</reference>
<feature type="region of interest" description="Disordered" evidence="2">
    <location>
        <begin position="653"/>
        <end position="678"/>
    </location>
</feature>
<evidence type="ECO:0000256" key="1">
    <source>
        <dbReference type="ARBA" id="ARBA00010251"/>
    </source>
</evidence>
<dbReference type="SUPFAM" id="SSF50729">
    <property type="entry name" value="PH domain-like"/>
    <property type="match status" value="1"/>
</dbReference>
<dbReference type="PROSITE" id="PS50003">
    <property type="entry name" value="PH_DOMAIN"/>
    <property type="match status" value="1"/>
</dbReference>
<proteinExistence type="inferred from homology"/>
<dbReference type="Pfam" id="PF26086">
    <property type="entry name" value="Niban2"/>
    <property type="match status" value="1"/>
</dbReference>
<evidence type="ECO:0000256" key="2">
    <source>
        <dbReference type="SAM" id="MobiDB-lite"/>
    </source>
</evidence>
<name>A0A4W4G5C0_ELEEL</name>
<dbReference type="InterPro" id="IPR001849">
    <property type="entry name" value="PH_domain"/>
</dbReference>
<reference evidence="4" key="3">
    <citation type="submission" date="2020-05" db="EMBL/GenBank/DDBJ databases">
        <title>Electrophorus electricus (electric eel) genome, fEleEle1, primary haplotype.</title>
        <authorList>
            <person name="Myers G."/>
            <person name="Meyer A."/>
            <person name="Fedrigo O."/>
            <person name="Formenti G."/>
            <person name="Rhie A."/>
            <person name="Tracey A."/>
            <person name="Sims Y."/>
            <person name="Jarvis E.D."/>
        </authorList>
    </citation>
    <scope>NUCLEOTIDE SEQUENCE [LARGE SCALE GENOMIC DNA]</scope>
</reference>